<dbReference type="SUPFAM" id="SSF51004">
    <property type="entry name" value="C-terminal (heme d1) domain of cytochrome cd1-nitrite reductase"/>
    <property type="match status" value="1"/>
</dbReference>
<organism evidence="2 3">
    <name type="scientific">Cellulomonas algicola</name>
    <dbReference type="NCBI Taxonomy" id="2071633"/>
    <lineage>
        <taxon>Bacteria</taxon>
        <taxon>Bacillati</taxon>
        <taxon>Actinomycetota</taxon>
        <taxon>Actinomycetes</taxon>
        <taxon>Micrococcales</taxon>
        <taxon>Cellulomonadaceae</taxon>
        <taxon>Cellulomonas</taxon>
    </lineage>
</organism>
<dbReference type="InterPro" id="IPR019405">
    <property type="entry name" value="Lactonase_7-beta_prop"/>
</dbReference>
<reference evidence="2 3" key="1">
    <citation type="submission" date="2018-11" db="EMBL/GenBank/DDBJ databases">
        <title>Draft genome sequence of Cellulomonas takizawaensis strain TKZ-21.</title>
        <authorList>
            <person name="Yamamura H."/>
            <person name="Hayashi T."/>
            <person name="Hamada M."/>
            <person name="Serisawa Y."/>
            <person name="Matsuyama K."/>
            <person name="Nakagawa Y."/>
            <person name="Otoguro M."/>
            <person name="Yanagida F."/>
            <person name="Hayakawa M."/>
        </authorList>
    </citation>
    <scope>NUCLEOTIDE SEQUENCE [LARGE SCALE GENOMIC DNA]</scope>
    <source>
        <strain evidence="2 3">TKZ-21</strain>
    </source>
</reference>
<gene>
    <name evidence="2" type="ORF">CTKZ_10630</name>
</gene>
<comment type="similarity">
    <text evidence="1">Belongs to the cycloisomerase 2 family.</text>
</comment>
<dbReference type="PANTHER" id="PTHR30344:SF1">
    <property type="entry name" value="6-PHOSPHOGLUCONOLACTONASE"/>
    <property type="match status" value="1"/>
</dbReference>
<comment type="caution">
    <text evidence="2">The sequence shown here is derived from an EMBL/GenBank/DDBJ whole genome shotgun (WGS) entry which is preliminary data.</text>
</comment>
<dbReference type="InterPro" id="IPR015943">
    <property type="entry name" value="WD40/YVTN_repeat-like_dom_sf"/>
</dbReference>
<sequence>MTQLWIGTYPEAGAGTPVGLGEGIWRVTLDDATGALGDASLVVTLPSPSFVAASPDGRTLHAALEVEDGEVVTLAVDEDGGLTERSRRASGGAYPCHVSTDVDGLVAVANYGSGHLGLLAAEPSDDDAAPAAYGHEGSGPVTDRQEGTHAHYAILAPGGRHLLVADLGTDELRRYRVVDGGVEPDGIAATLPPGTGPRHVGFATDGRTAYVAGELDVQVHVLTWDPETATGTAKQTVPAVVGAATGDDTGRTDPVRHPACALPSHLAVDGDELLVTVRGADVLTRYTIGPDGKLSDGRSHPLGGHWPRHFAVVGPWVVVALERAHRLVVLAGSGEVVSTLDLPSPTCVLPA</sequence>
<dbReference type="InterPro" id="IPR011048">
    <property type="entry name" value="Haem_d1_sf"/>
</dbReference>
<dbReference type="RefSeq" id="WP_124342037.1">
    <property type="nucleotide sequence ID" value="NZ_BHYL01000071.1"/>
</dbReference>
<protein>
    <recommendedName>
        <fullName evidence="4">6-phosphogluconolactonase</fullName>
    </recommendedName>
</protein>
<dbReference type="PANTHER" id="PTHR30344">
    <property type="entry name" value="6-PHOSPHOGLUCONOLACTONASE-RELATED"/>
    <property type="match status" value="1"/>
</dbReference>
<dbReference type="Proteomes" id="UP000288246">
    <property type="component" value="Unassembled WGS sequence"/>
</dbReference>
<evidence type="ECO:0000313" key="3">
    <source>
        <dbReference type="Proteomes" id="UP000288246"/>
    </source>
</evidence>
<accession>A0A401UXT1</accession>
<dbReference type="AlphaFoldDB" id="A0A401UXT1"/>
<evidence type="ECO:0000256" key="1">
    <source>
        <dbReference type="ARBA" id="ARBA00005564"/>
    </source>
</evidence>
<dbReference type="Gene3D" id="2.130.10.10">
    <property type="entry name" value="YVTN repeat-like/Quinoprotein amine dehydrogenase"/>
    <property type="match status" value="1"/>
</dbReference>
<dbReference type="InterPro" id="IPR050282">
    <property type="entry name" value="Cycloisomerase_2"/>
</dbReference>
<name>A0A401UXT1_9CELL</name>
<evidence type="ECO:0000313" key="2">
    <source>
        <dbReference type="EMBL" id="GCD19501.1"/>
    </source>
</evidence>
<keyword evidence="3" id="KW-1185">Reference proteome</keyword>
<proteinExistence type="inferred from homology"/>
<dbReference type="OrthoDB" id="9790815at2"/>
<evidence type="ECO:0008006" key="4">
    <source>
        <dbReference type="Google" id="ProtNLM"/>
    </source>
</evidence>
<dbReference type="GO" id="GO:0017057">
    <property type="term" value="F:6-phosphogluconolactonase activity"/>
    <property type="evidence" value="ECO:0007669"/>
    <property type="project" value="TreeGrafter"/>
</dbReference>
<dbReference type="EMBL" id="BHYL01000071">
    <property type="protein sequence ID" value="GCD19501.1"/>
    <property type="molecule type" value="Genomic_DNA"/>
</dbReference>
<dbReference type="Pfam" id="PF10282">
    <property type="entry name" value="Lactonase"/>
    <property type="match status" value="1"/>
</dbReference>